<sequence length="1064" mass="118369">MKNDTASWRFFSNLFKKPIALVIIPLIFFIGAASFLPTIVKDTRGDAFLSPDNPALLYRERVRDQFGLNDPVVVAIKADIYTPEVLQLIASLTNTIEGLENVKEDKVFSLATEKNMFGDDGSLIVEDFLDPLPSTLSEALLVKKAIQNFPLYNGSIVSKDGDVALIVAELWNQDISNVTYKQVNDLAAAEIVRFNEEHGTSIESYVAGEGAIAGYLGEYIDNDMKILNPIAGLIIFTIVVICFSAFSSGLLALMMIATTVLSTIGIMAASGVSFYVITNALPVILIGIAVADTIHILGHYFELQADPKREMNRDLVIETMAEMWRPVALTSLTTIAGFAGLYLASDMPPFKFFGLFAAVGVALAWVYSMTLLPAVLILTKPKASKRYLLNYLNNDDKKRDIFSRFIQKLGTLSLKYSKSVVVLGSLIIVIGAVTGSNIVIDEDRIDTFNKKEQIYKADKLINGHTNGANNLDIIVETNEKEGLFSPEALLKVEALQNYALTFDDVTSATSIVDYLKQMNMSLNNSDPSAYVLPGDRKSIAQYFLIYSASGESTDFDEEVDYDYKVANVRLTFKTGSYHRNKEIVESLQTYIGREFNDENISATMTGRVTVDYFWIRDLGDGHFFSLGIALILVLLVSALMFRSMLAGIFTLIPVCTALLFVYATMAILKIPLGIGASMFASIAIGLGVDFSIHTIDRIRELFRKEKSIEGQPEQNIDTLIAKLYPSTGRALLFNFIALACGFGVLIASSVVPLNEFGSIVVVAVVGSFLCSMTLLPALIKLTKPAFIHGAKESLVIPVSSTAVLLIVAGTLGLASKSDASESPMKVEDIVTKIVQVDEGDHVTRSLKMRLINKQGKERISETTIYRRTLDDEKRTLVVYNRPTNVKDTAFLTYDYQSPEHEDDQWLYLPATKKSRRISASNRGDYFLGTDFTYEDIKNEGKMELSDYNFTLLGSVQYEGQDVFQVRAIPKSEKIAQELGYSRNEFLVDKSNWIIVKNDYWDIKDKPLKTIYLKDLEKIQGIWSRKKLVVINYKTGHTTEFDFSDINYDTEVPESIFDVRALSRR</sequence>
<proteinExistence type="inferred from homology"/>
<dbReference type="PANTHER" id="PTHR33406:SF6">
    <property type="entry name" value="MEMBRANE PROTEIN YDGH-RELATED"/>
    <property type="match status" value="1"/>
</dbReference>
<feature type="domain" description="SSD" evidence="8">
    <location>
        <begin position="249"/>
        <end position="378"/>
    </location>
</feature>
<dbReference type="EMBL" id="CZQC01000050">
    <property type="protein sequence ID" value="CUS41666.1"/>
    <property type="molecule type" value="Genomic_DNA"/>
</dbReference>
<dbReference type="InterPro" id="IPR004869">
    <property type="entry name" value="MMPL_dom"/>
</dbReference>
<feature type="transmembrane region" description="Helical" evidence="7">
    <location>
        <begin position="20"/>
        <end position="40"/>
    </location>
</feature>
<evidence type="ECO:0000256" key="7">
    <source>
        <dbReference type="SAM" id="Phobius"/>
    </source>
</evidence>
<evidence type="ECO:0000256" key="5">
    <source>
        <dbReference type="ARBA" id="ARBA00022989"/>
    </source>
</evidence>
<keyword evidence="9" id="KW-0449">Lipoprotein</keyword>
<evidence type="ECO:0000313" key="9">
    <source>
        <dbReference type="EMBL" id="CUS41666.1"/>
    </source>
</evidence>
<dbReference type="CDD" id="cd16329">
    <property type="entry name" value="LolA_like"/>
    <property type="match status" value="1"/>
</dbReference>
<comment type="subcellular location">
    <subcellularLocation>
        <location evidence="1">Cell membrane</location>
        <topology evidence="1">Multi-pass membrane protein</topology>
    </subcellularLocation>
</comment>
<keyword evidence="4 7" id="KW-0812">Transmembrane</keyword>
<dbReference type="PANTHER" id="PTHR33406">
    <property type="entry name" value="MEMBRANE PROTEIN MJ1562-RELATED"/>
    <property type="match status" value="1"/>
</dbReference>
<feature type="transmembrane region" description="Helical" evidence="7">
    <location>
        <begin position="674"/>
        <end position="695"/>
    </location>
</feature>
<keyword evidence="5 7" id="KW-1133">Transmembrane helix</keyword>
<gene>
    <name evidence="9" type="ORF">MGWOODY_Tha2185</name>
</gene>
<feature type="transmembrane region" description="Helical" evidence="7">
    <location>
        <begin position="759"/>
        <end position="782"/>
    </location>
</feature>
<organism evidence="9">
    <name type="scientific">hydrothermal vent metagenome</name>
    <dbReference type="NCBI Taxonomy" id="652676"/>
    <lineage>
        <taxon>unclassified sequences</taxon>
        <taxon>metagenomes</taxon>
        <taxon>ecological metagenomes</taxon>
    </lineage>
</organism>
<dbReference type="Gene3D" id="2.50.20.10">
    <property type="entry name" value="Lipoprotein localisation LolA/LolB/LppX"/>
    <property type="match status" value="1"/>
</dbReference>
<feature type="transmembrane region" description="Helical" evidence="7">
    <location>
        <begin position="622"/>
        <end position="641"/>
    </location>
</feature>
<dbReference type="SUPFAM" id="SSF82866">
    <property type="entry name" value="Multidrug efflux transporter AcrB transmembrane domain"/>
    <property type="match status" value="2"/>
</dbReference>
<feature type="domain" description="SSD" evidence="8">
    <location>
        <begin position="645"/>
        <end position="781"/>
    </location>
</feature>
<keyword evidence="6 7" id="KW-0472">Membrane</keyword>
<dbReference type="InterPro" id="IPR000731">
    <property type="entry name" value="SSD"/>
</dbReference>
<evidence type="ECO:0000256" key="4">
    <source>
        <dbReference type="ARBA" id="ARBA00022692"/>
    </source>
</evidence>
<feature type="transmembrane region" description="Helical" evidence="7">
    <location>
        <begin position="226"/>
        <end position="246"/>
    </location>
</feature>
<dbReference type="Pfam" id="PF03176">
    <property type="entry name" value="MMPL"/>
    <property type="match status" value="2"/>
</dbReference>
<dbReference type="InterPro" id="IPR050545">
    <property type="entry name" value="Mycobact_MmpL"/>
</dbReference>
<evidence type="ECO:0000256" key="3">
    <source>
        <dbReference type="ARBA" id="ARBA00022475"/>
    </source>
</evidence>
<evidence type="ECO:0000259" key="8">
    <source>
        <dbReference type="PROSITE" id="PS50156"/>
    </source>
</evidence>
<dbReference type="AlphaFoldDB" id="A0A161JZW7"/>
<dbReference type="GO" id="GO:0005886">
    <property type="term" value="C:plasma membrane"/>
    <property type="evidence" value="ECO:0007669"/>
    <property type="project" value="UniProtKB-SubCell"/>
</dbReference>
<name>A0A161JZW7_9ZZZZ</name>
<keyword evidence="3" id="KW-1003">Cell membrane</keyword>
<feature type="transmembrane region" description="Helical" evidence="7">
    <location>
        <begin position="731"/>
        <end position="753"/>
    </location>
</feature>
<feature type="transmembrane region" description="Helical" evidence="7">
    <location>
        <begin position="283"/>
        <end position="303"/>
    </location>
</feature>
<evidence type="ECO:0000256" key="6">
    <source>
        <dbReference type="ARBA" id="ARBA00023136"/>
    </source>
</evidence>
<protein>
    <submittedName>
        <fullName evidence="9">Outer membrane lipoprotein-sorting protein</fullName>
    </submittedName>
</protein>
<reference evidence="9" key="1">
    <citation type="submission" date="2015-10" db="EMBL/GenBank/DDBJ databases">
        <authorList>
            <person name="Gilbert D.G."/>
        </authorList>
    </citation>
    <scope>NUCLEOTIDE SEQUENCE</scope>
</reference>
<accession>A0A161JZW7</accession>
<feature type="transmembrane region" description="Helical" evidence="7">
    <location>
        <begin position="420"/>
        <end position="440"/>
    </location>
</feature>
<evidence type="ECO:0000256" key="2">
    <source>
        <dbReference type="ARBA" id="ARBA00010157"/>
    </source>
</evidence>
<dbReference type="Pfam" id="PF17131">
    <property type="entry name" value="LolA_like"/>
    <property type="match status" value="1"/>
</dbReference>
<feature type="transmembrane region" description="Helical" evidence="7">
    <location>
        <begin position="253"/>
        <end position="277"/>
    </location>
</feature>
<feature type="transmembrane region" description="Helical" evidence="7">
    <location>
        <begin position="648"/>
        <end position="668"/>
    </location>
</feature>
<dbReference type="InterPro" id="IPR033399">
    <property type="entry name" value="TP_0789-like"/>
</dbReference>
<feature type="transmembrane region" description="Helical" evidence="7">
    <location>
        <begin position="350"/>
        <end position="378"/>
    </location>
</feature>
<evidence type="ECO:0000256" key="1">
    <source>
        <dbReference type="ARBA" id="ARBA00004651"/>
    </source>
</evidence>
<dbReference type="PROSITE" id="PS50156">
    <property type="entry name" value="SSD"/>
    <property type="match status" value="2"/>
</dbReference>
<feature type="transmembrane region" description="Helical" evidence="7">
    <location>
        <begin position="324"/>
        <end position="344"/>
    </location>
</feature>
<dbReference type="Gene3D" id="1.20.1640.10">
    <property type="entry name" value="Multidrug efflux transporter AcrB transmembrane domain"/>
    <property type="match status" value="2"/>
</dbReference>
<feature type="transmembrane region" description="Helical" evidence="7">
    <location>
        <begin position="794"/>
        <end position="814"/>
    </location>
</feature>
<comment type="similarity">
    <text evidence="2">Belongs to the resistance-nodulation-cell division (RND) (TC 2.A.6) family. MmpL subfamily.</text>
</comment>